<dbReference type="SMART" id="SM00944">
    <property type="entry name" value="Pro-kuma_activ"/>
    <property type="match status" value="1"/>
</dbReference>
<dbReference type="PANTHER" id="PTHR14218:SF39">
    <property type="entry name" value="PEPTIDASE S53 DOMAIN-CONTAINING PROTEIN"/>
    <property type="match status" value="1"/>
</dbReference>
<dbReference type="InterPro" id="IPR050819">
    <property type="entry name" value="Tripeptidyl-peptidase_I"/>
</dbReference>
<evidence type="ECO:0000313" key="4">
    <source>
        <dbReference type="Proteomes" id="UP000775547"/>
    </source>
</evidence>
<dbReference type="OrthoDB" id="409122at2759"/>
<reference evidence="3" key="2">
    <citation type="submission" date="2021-10" db="EMBL/GenBank/DDBJ databases">
        <title>Phylogenomics reveals ancestral predisposition of the termite-cultivated fungus Termitomyces towards a domesticated lifestyle.</title>
        <authorList>
            <person name="Auxier B."/>
            <person name="Grum-Grzhimaylo A."/>
            <person name="Cardenas M.E."/>
            <person name="Lodge J.D."/>
            <person name="Laessoe T."/>
            <person name="Pedersen O."/>
            <person name="Smith M.E."/>
            <person name="Kuyper T.W."/>
            <person name="Franco-Molano E.A."/>
            <person name="Baroni T.J."/>
            <person name="Aanen D.K."/>
        </authorList>
    </citation>
    <scope>NUCLEOTIDE SEQUENCE</scope>
    <source>
        <strain evidence="3">AP01</strain>
        <tissue evidence="3">Mycelium</tissue>
    </source>
</reference>
<dbReference type="PANTHER" id="PTHR14218">
    <property type="entry name" value="PROTEASE S8 TRIPEPTIDYL PEPTIDASE I CLN2"/>
    <property type="match status" value="1"/>
</dbReference>
<dbReference type="CDD" id="cd11377">
    <property type="entry name" value="Pro-peptidase_S53"/>
    <property type="match status" value="1"/>
</dbReference>
<feature type="chain" id="PRO_5040212040" description="Peptidase S53 activation domain-containing protein" evidence="1">
    <location>
        <begin position="22"/>
        <end position="155"/>
    </location>
</feature>
<evidence type="ECO:0000259" key="2">
    <source>
        <dbReference type="SMART" id="SM00944"/>
    </source>
</evidence>
<sequence length="155" mass="17327">MRLSPSFRYLALLVCASFAEAATLHKVKETVLAPRGWVKLAPAPLNHEINLRIGLPQSNFPLLEQHLYEVSDPYHERYGEHLSKEEVEALVAPHEDSVNAIDAWLGEHGLAGTDVSRSPAGDWVTVKIPVRLAETMLNTPCTTDIPRLGTRREWL</sequence>
<dbReference type="Proteomes" id="UP000775547">
    <property type="component" value="Unassembled WGS sequence"/>
</dbReference>
<dbReference type="GO" id="GO:0006508">
    <property type="term" value="P:proteolysis"/>
    <property type="evidence" value="ECO:0007669"/>
    <property type="project" value="TreeGrafter"/>
</dbReference>
<name>A0A9P7G4P8_9AGAR</name>
<comment type="caution">
    <text evidence="3">The sequence shown here is derived from an EMBL/GenBank/DDBJ whole genome shotgun (WGS) entry which is preliminary data.</text>
</comment>
<dbReference type="AlphaFoldDB" id="A0A9P7G4P8"/>
<dbReference type="Pfam" id="PF09286">
    <property type="entry name" value="Pro-kuma_activ"/>
    <property type="match status" value="1"/>
</dbReference>
<dbReference type="EMBL" id="JABCKV010000154">
    <property type="protein sequence ID" value="KAG5642814.1"/>
    <property type="molecule type" value="Genomic_DNA"/>
</dbReference>
<dbReference type="SUPFAM" id="SSF54897">
    <property type="entry name" value="Protease propeptides/inhibitors"/>
    <property type="match status" value="1"/>
</dbReference>
<evidence type="ECO:0000256" key="1">
    <source>
        <dbReference type="SAM" id="SignalP"/>
    </source>
</evidence>
<protein>
    <recommendedName>
        <fullName evidence="2">Peptidase S53 activation domain-containing protein</fullName>
    </recommendedName>
</protein>
<feature type="domain" description="Peptidase S53 activation" evidence="2">
    <location>
        <begin position="34"/>
        <end position="152"/>
    </location>
</feature>
<proteinExistence type="predicted"/>
<evidence type="ECO:0000313" key="3">
    <source>
        <dbReference type="EMBL" id="KAG5642814.1"/>
    </source>
</evidence>
<reference evidence="3" key="1">
    <citation type="submission" date="2020-07" db="EMBL/GenBank/DDBJ databases">
        <authorList>
            <person name="Nieuwenhuis M."/>
            <person name="Van De Peppel L.J.J."/>
        </authorList>
    </citation>
    <scope>NUCLEOTIDE SEQUENCE</scope>
    <source>
        <strain evidence="3">AP01</strain>
        <tissue evidence="3">Mycelium</tissue>
    </source>
</reference>
<keyword evidence="4" id="KW-1185">Reference proteome</keyword>
<feature type="signal peptide" evidence="1">
    <location>
        <begin position="1"/>
        <end position="21"/>
    </location>
</feature>
<organism evidence="3 4">
    <name type="scientific">Asterophora parasitica</name>
    <dbReference type="NCBI Taxonomy" id="117018"/>
    <lineage>
        <taxon>Eukaryota</taxon>
        <taxon>Fungi</taxon>
        <taxon>Dikarya</taxon>
        <taxon>Basidiomycota</taxon>
        <taxon>Agaricomycotina</taxon>
        <taxon>Agaricomycetes</taxon>
        <taxon>Agaricomycetidae</taxon>
        <taxon>Agaricales</taxon>
        <taxon>Tricholomatineae</taxon>
        <taxon>Lyophyllaceae</taxon>
        <taxon>Asterophora</taxon>
    </lineage>
</organism>
<gene>
    <name evidence="3" type="ORF">DXG03_002073</name>
</gene>
<keyword evidence="1" id="KW-0732">Signal</keyword>
<dbReference type="InterPro" id="IPR015366">
    <property type="entry name" value="S53_propep"/>
</dbReference>
<dbReference type="GO" id="GO:0008240">
    <property type="term" value="F:tripeptidyl-peptidase activity"/>
    <property type="evidence" value="ECO:0007669"/>
    <property type="project" value="TreeGrafter"/>
</dbReference>
<dbReference type="GO" id="GO:0004175">
    <property type="term" value="F:endopeptidase activity"/>
    <property type="evidence" value="ECO:0007669"/>
    <property type="project" value="TreeGrafter"/>
</dbReference>
<accession>A0A9P7G4P8</accession>